<sequence>MSSSPLHLPPPHNSPEPLTPALQTTPKTPMAPYRARVLRSASAHAVQARGSCVFCYSPIGRSPDSSKTVSSNSSFCSRVRSPITAASTPTNTLTTATSPSTSPHLYTLPPPARTLLPINASNLESPTPPRRCTPSYLKAQSHIANLRSILTRVRDLNQSLDDKFTPEVQKNLCGIQSGLTFLLENDLEKYLFLKKEGRGKGIWKHADLEGLERRSGFWVGVWRGVRGGIEGVEDVWNVGKRKREEEGEAESVGKKGKYEDEET</sequence>
<feature type="region of interest" description="Disordered" evidence="1">
    <location>
        <begin position="1"/>
        <end position="28"/>
    </location>
</feature>
<evidence type="ECO:0000313" key="2">
    <source>
        <dbReference type="EMBL" id="RPA94655.1"/>
    </source>
</evidence>
<dbReference type="EMBL" id="ML120434">
    <property type="protein sequence ID" value="RPA94655.1"/>
    <property type="molecule type" value="Genomic_DNA"/>
</dbReference>
<proteinExistence type="predicted"/>
<keyword evidence="3" id="KW-1185">Reference proteome</keyword>
<accession>A0A3N4J8Y3</accession>
<protein>
    <submittedName>
        <fullName evidence="2">Uncharacterized protein</fullName>
    </submittedName>
</protein>
<feature type="compositionally biased region" description="Basic and acidic residues" evidence="1">
    <location>
        <begin position="251"/>
        <end position="263"/>
    </location>
</feature>
<evidence type="ECO:0000256" key="1">
    <source>
        <dbReference type="SAM" id="MobiDB-lite"/>
    </source>
</evidence>
<feature type="compositionally biased region" description="Pro residues" evidence="1">
    <location>
        <begin position="7"/>
        <end position="18"/>
    </location>
</feature>
<reference evidence="2 3" key="1">
    <citation type="journal article" date="2018" name="Nat. Ecol. Evol.">
        <title>Pezizomycetes genomes reveal the molecular basis of ectomycorrhizal truffle lifestyle.</title>
        <authorList>
            <person name="Murat C."/>
            <person name="Payen T."/>
            <person name="Noel B."/>
            <person name="Kuo A."/>
            <person name="Morin E."/>
            <person name="Chen J."/>
            <person name="Kohler A."/>
            <person name="Krizsan K."/>
            <person name="Balestrini R."/>
            <person name="Da Silva C."/>
            <person name="Montanini B."/>
            <person name="Hainaut M."/>
            <person name="Levati E."/>
            <person name="Barry K.W."/>
            <person name="Belfiori B."/>
            <person name="Cichocki N."/>
            <person name="Clum A."/>
            <person name="Dockter R.B."/>
            <person name="Fauchery L."/>
            <person name="Guy J."/>
            <person name="Iotti M."/>
            <person name="Le Tacon F."/>
            <person name="Lindquist E.A."/>
            <person name="Lipzen A."/>
            <person name="Malagnac F."/>
            <person name="Mello A."/>
            <person name="Molinier V."/>
            <person name="Miyauchi S."/>
            <person name="Poulain J."/>
            <person name="Riccioni C."/>
            <person name="Rubini A."/>
            <person name="Sitrit Y."/>
            <person name="Splivallo R."/>
            <person name="Traeger S."/>
            <person name="Wang M."/>
            <person name="Zifcakova L."/>
            <person name="Wipf D."/>
            <person name="Zambonelli A."/>
            <person name="Paolocci F."/>
            <person name="Nowrousian M."/>
            <person name="Ottonello S."/>
            <person name="Baldrian P."/>
            <person name="Spatafora J.W."/>
            <person name="Henrissat B."/>
            <person name="Nagy L.G."/>
            <person name="Aury J.M."/>
            <person name="Wincker P."/>
            <person name="Grigoriev I.V."/>
            <person name="Bonfante P."/>
            <person name="Martin F.M."/>
        </authorList>
    </citation>
    <scope>NUCLEOTIDE SEQUENCE [LARGE SCALE GENOMIC DNA]</scope>
    <source>
        <strain evidence="2 3">120613-1</strain>
    </source>
</reference>
<organism evidence="2 3">
    <name type="scientific">Choiromyces venosus 120613-1</name>
    <dbReference type="NCBI Taxonomy" id="1336337"/>
    <lineage>
        <taxon>Eukaryota</taxon>
        <taxon>Fungi</taxon>
        <taxon>Dikarya</taxon>
        <taxon>Ascomycota</taxon>
        <taxon>Pezizomycotina</taxon>
        <taxon>Pezizomycetes</taxon>
        <taxon>Pezizales</taxon>
        <taxon>Tuberaceae</taxon>
        <taxon>Choiromyces</taxon>
    </lineage>
</organism>
<gene>
    <name evidence="2" type="ORF">L873DRAFT_1792747</name>
</gene>
<dbReference type="OrthoDB" id="10525816at2759"/>
<dbReference type="STRING" id="1336337.A0A3N4J8Y3"/>
<dbReference type="AlphaFoldDB" id="A0A3N4J8Y3"/>
<evidence type="ECO:0000313" key="3">
    <source>
        <dbReference type="Proteomes" id="UP000276215"/>
    </source>
</evidence>
<dbReference type="Proteomes" id="UP000276215">
    <property type="component" value="Unassembled WGS sequence"/>
</dbReference>
<name>A0A3N4J8Y3_9PEZI</name>
<feature type="region of interest" description="Disordered" evidence="1">
    <location>
        <begin position="240"/>
        <end position="263"/>
    </location>
</feature>